<dbReference type="PANTHER" id="PTHR43133">
    <property type="entry name" value="RNA POLYMERASE ECF-TYPE SIGMA FACTO"/>
    <property type="match status" value="1"/>
</dbReference>
<gene>
    <name evidence="9" type="ORF">JGB26_25140</name>
    <name evidence="10" type="ORF">JGB26_33700</name>
</gene>
<dbReference type="InterPro" id="IPR039425">
    <property type="entry name" value="RNA_pol_sigma-70-like"/>
</dbReference>
<dbReference type="SUPFAM" id="SSF88946">
    <property type="entry name" value="Sigma2 domain of RNA polymerase sigma factors"/>
    <property type="match status" value="1"/>
</dbReference>
<feature type="compositionally biased region" description="Basic and acidic residues" evidence="6">
    <location>
        <begin position="1"/>
        <end position="12"/>
    </location>
</feature>
<evidence type="ECO:0008006" key="12">
    <source>
        <dbReference type="Google" id="ProtNLM"/>
    </source>
</evidence>
<evidence type="ECO:0000313" key="10">
    <source>
        <dbReference type="EMBL" id="MBJ3811981.1"/>
    </source>
</evidence>
<keyword evidence="4" id="KW-0238">DNA-binding</keyword>
<dbReference type="EMBL" id="JAEKOZ010000016">
    <property type="protein sequence ID" value="MBJ3810357.1"/>
    <property type="molecule type" value="Genomic_DNA"/>
</dbReference>
<dbReference type="Pfam" id="PF04542">
    <property type="entry name" value="Sigma70_r2"/>
    <property type="match status" value="1"/>
</dbReference>
<evidence type="ECO:0000256" key="5">
    <source>
        <dbReference type="ARBA" id="ARBA00023163"/>
    </source>
</evidence>
<dbReference type="InterPro" id="IPR013325">
    <property type="entry name" value="RNA_pol_sigma_r2"/>
</dbReference>
<evidence type="ECO:0000256" key="1">
    <source>
        <dbReference type="ARBA" id="ARBA00010641"/>
    </source>
</evidence>
<dbReference type="InterPro" id="IPR007627">
    <property type="entry name" value="RNA_pol_sigma70_r2"/>
</dbReference>
<accession>A0ABS0XG73</accession>
<proteinExistence type="inferred from homology"/>
<dbReference type="Pfam" id="PF04545">
    <property type="entry name" value="Sigma70_r4"/>
    <property type="match status" value="1"/>
</dbReference>
<dbReference type="InterPro" id="IPR013324">
    <property type="entry name" value="RNA_pol_sigma_r3/r4-like"/>
</dbReference>
<dbReference type="RefSeq" id="WP_190114912.1">
    <property type="nucleotide sequence ID" value="NZ_BMVR01000003.1"/>
</dbReference>
<dbReference type="SUPFAM" id="SSF88659">
    <property type="entry name" value="Sigma3 and sigma4 domains of RNA polymerase sigma factors"/>
    <property type="match status" value="1"/>
</dbReference>
<keyword evidence="5" id="KW-0804">Transcription</keyword>
<evidence type="ECO:0000256" key="2">
    <source>
        <dbReference type="ARBA" id="ARBA00023015"/>
    </source>
</evidence>
<dbReference type="Gene3D" id="1.10.10.10">
    <property type="entry name" value="Winged helix-like DNA-binding domain superfamily/Winged helix DNA-binding domain"/>
    <property type="match status" value="1"/>
</dbReference>
<evidence type="ECO:0000256" key="3">
    <source>
        <dbReference type="ARBA" id="ARBA00023082"/>
    </source>
</evidence>
<keyword evidence="3" id="KW-0731">Sigma factor</keyword>
<comment type="similarity">
    <text evidence="1">Belongs to the sigma-70 factor family. ECF subfamily.</text>
</comment>
<dbReference type="InterPro" id="IPR036388">
    <property type="entry name" value="WH-like_DNA-bd_sf"/>
</dbReference>
<evidence type="ECO:0000313" key="9">
    <source>
        <dbReference type="EMBL" id="MBJ3810357.1"/>
    </source>
</evidence>
<organism evidence="10 11">
    <name type="scientific">Streptomyces flavofungini</name>
    <dbReference type="NCBI Taxonomy" id="68200"/>
    <lineage>
        <taxon>Bacteria</taxon>
        <taxon>Bacillati</taxon>
        <taxon>Actinomycetota</taxon>
        <taxon>Actinomycetes</taxon>
        <taxon>Kitasatosporales</taxon>
        <taxon>Streptomycetaceae</taxon>
        <taxon>Streptomyces</taxon>
    </lineage>
</organism>
<keyword evidence="11" id="KW-1185">Reference proteome</keyword>
<evidence type="ECO:0000256" key="4">
    <source>
        <dbReference type="ARBA" id="ARBA00023125"/>
    </source>
</evidence>
<dbReference type="Gene3D" id="1.10.1740.10">
    <property type="match status" value="1"/>
</dbReference>
<comment type="caution">
    <text evidence="10">The sequence shown here is derived from an EMBL/GenBank/DDBJ whole genome shotgun (WGS) entry which is preliminary data.</text>
</comment>
<feature type="domain" description="RNA polymerase sigma-70 region 2" evidence="7">
    <location>
        <begin position="48"/>
        <end position="107"/>
    </location>
</feature>
<keyword evidence="2" id="KW-0805">Transcription regulation</keyword>
<reference evidence="10 11" key="1">
    <citation type="submission" date="2020-12" db="EMBL/GenBank/DDBJ databases">
        <title>Streptomyces typhae sp. nov., a novel endophytic actinomycete isolated from the root of cattail pollen (Typha angustifolia L.).</title>
        <authorList>
            <person name="Peng C."/>
            <person name="Liu C."/>
        </authorList>
    </citation>
    <scope>NUCLEOTIDE SEQUENCE [LARGE SCALE GENOMIC DNA]</scope>
    <source>
        <strain evidence="10 11">JCM 4753</strain>
    </source>
</reference>
<name>A0ABS0XG73_9ACTN</name>
<feature type="domain" description="RNA polymerase sigma-70 region 4" evidence="8">
    <location>
        <begin position="133"/>
        <end position="174"/>
    </location>
</feature>
<sequence>MPEPGPAHEHSAPRAPARPDAPGGVESALAAAFHDGESTALAGAYSLWGADVYALALRLLPQPGAAEEATERVFAEAWRERDSFDPTSSLAAWLLERARGEIAARRREPLGWAAFERTVRQAVTRETLANQPPLRARILRLALYERLTATEVADRLTLSVDRVRQELVQGLEALTPREGEKP</sequence>
<protein>
    <recommendedName>
        <fullName evidence="12">Sigma-70 family RNA polymerase sigma factor</fullName>
    </recommendedName>
</protein>
<dbReference type="EMBL" id="JAEKOZ010000032">
    <property type="protein sequence ID" value="MBJ3811981.1"/>
    <property type="molecule type" value="Genomic_DNA"/>
</dbReference>
<feature type="compositionally biased region" description="Low complexity" evidence="6">
    <location>
        <begin position="13"/>
        <end position="22"/>
    </location>
</feature>
<feature type="region of interest" description="Disordered" evidence="6">
    <location>
        <begin position="1"/>
        <end position="26"/>
    </location>
</feature>
<evidence type="ECO:0000256" key="6">
    <source>
        <dbReference type="SAM" id="MobiDB-lite"/>
    </source>
</evidence>
<dbReference type="PANTHER" id="PTHR43133:SF62">
    <property type="entry name" value="RNA POLYMERASE SIGMA FACTOR SIGZ"/>
    <property type="match status" value="1"/>
</dbReference>
<evidence type="ECO:0000259" key="8">
    <source>
        <dbReference type="Pfam" id="PF04545"/>
    </source>
</evidence>
<dbReference type="InterPro" id="IPR007630">
    <property type="entry name" value="RNA_pol_sigma70_r4"/>
</dbReference>
<evidence type="ECO:0000259" key="7">
    <source>
        <dbReference type="Pfam" id="PF04542"/>
    </source>
</evidence>
<evidence type="ECO:0000313" key="11">
    <source>
        <dbReference type="Proteomes" id="UP000634780"/>
    </source>
</evidence>
<dbReference type="Proteomes" id="UP000634780">
    <property type="component" value="Unassembled WGS sequence"/>
</dbReference>